<keyword evidence="2 5" id="KW-0378">Hydrolase</keyword>
<dbReference type="Pfam" id="PF00027">
    <property type="entry name" value="cNMP_binding"/>
    <property type="match status" value="1"/>
</dbReference>
<evidence type="ECO:0000259" key="7">
    <source>
        <dbReference type="PROSITE" id="PS51635"/>
    </source>
</evidence>
<dbReference type="PROSITE" id="PS00889">
    <property type="entry name" value="CNMP_BINDING_2"/>
    <property type="match status" value="1"/>
</dbReference>
<dbReference type="AlphaFoldDB" id="A0A518HTJ3"/>
<reference evidence="8 9" key="1">
    <citation type="submission" date="2019-03" db="EMBL/GenBank/DDBJ databases">
        <title>Deep-cultivation of Planctomycetes and their phenomic and genomic characterization uncovers novel biology.</title>
        <authorList>
            <person name="Wiegand S."/>
            <person name="Jogler M."/>
            <person name="Boedeker C."/>
            <person name="Pinto D."/>
            <person name="Vollmers J."/>
            <person name="Rivas-Marin E."/>
            <person name="Kohn T."/>
            <person name="Peeters S.H."/>
            <person name="Heuer A."/>
            <person name="Rast P."/>
            <person name="Oberbeckmann S."/>
            <person name="Bunk B."/>
            <person name="Jeske O."/>
            <person name="Meyerdierks A."/>
            <person name="Storesund J.E."/>
            <person name="Kallscheuer N."/>
            <person name="Luecker S."/>
            <person name="Lage O.M."/>
            <person name="Pohl T."/>
            <person name="Merkel B.J."/>
            <person name="Hornburger P."/>
            <person name="Mueller R.-W."/>
            <person name="Bruemmer F."/>
            <person name="Labrenz M."/>
            <person name="Spormann A.M."/>
            <person name="Op den Camp H."/>
            <person name="Overmann J."/>
            <person name="Amann R."/>
            <person name="Jetten M.S.M."/>
            <person name="Mascher T."/>
            <person name="Medema M.H."/>
            <person name="Devos D.P."/>
            <person name="Kaster A.-K."/>
            <person name="Ovreas L."/>
            <person name="Rohde M."/>
            <person name="Galperin M.Y."/>
            <person name="Jogler C."/>
        </authorList>
    </citation>
    <scope>NUCLEOTIDE SEQUENCE [LARGE SCALE GENOMIC DNA]</scope>
    <source>
        <strain evidence="8 9">Enr13</strain>
    </source>
</reference>
<dbReference type="InterPro" id="IPR018488">
    <property type="entry name" value="cNMP-bd_CS"/>
</dbReference>
<dbReference type="GO" id="GO:0004622">
    <property type="term" value="F:phosphatidylcholine lysophospholipase activity"/>
    <property type="evidence" value="ECO:0007669"/>
    <property type="project" value="UniProtKB-ARBA"/>
</dbReference>
<comment type="similarity">
    <text evidence="1">Belongs to the NTE family.</text>
</comment>
<proteinExistence type="inferred from homology"/>
<dbReference type="Proteomes" id="UP000319004">
    <property type="component" value="Chromosome"/>
</dbReference>
<dbReference type="InterPro" id="IPR014710">
    <property type="entry name" value="RmlC-like_jellyroll"/>
</dbReference>
<accession>A0A518HTJ3</accession>
<evidence type="ECO:0000256" key="4">
    <source>
        <dbReference type="ARBA" id="ARBA00023098"/>
    </source>
</evidence>
<feature type="active site" description="Proton acceptor" evidence="5">
    <location>
        <position position="476"/>
    </location>
</feature>
<evidence type="ECO:0000256" key="2">
    <source>
        <dbReference type="ARBA" id="ARBA00022801"/>
    </source>
</evidence>
<feature type="domain" description="PNPLA" evidence="7">
    <location>
        <begin position="325"/>
        <end position="489"/>
    </location>
</feature>
<evidence type="ECO:0000256" key="1">
    <source>
        <dbReference type="ARBA" id="ARBA00006636"/>
    </source>
</evidence>
<dbReference type="InterPro" id="IPR050301">
    <property type="entry name" value="NTE"/>
</dbReference>
<dbReference type="KEGG" id="snep:Enr13x_39790"/>
<dbReference type="CDD" id="cd00038">
    <property type="entry name" value="CAP_ED"/>
    <property type="match status" value="1"/>
</dbReference>
<keyword evidence="4 5" id="KW-0443">Lipid metabolism</keyword>
<protein>
    <submittedName>
        <fullName evidence="8">NTE family protein RssA</fullName>
    </submittedName>
</protein>
<evidence type="ECO:0000259" key="6">
    <source>
        <dbReference type="PROSITE" id="PS50042"/>
    </source>
</evidence>
<dbReference type="Gene3D" id="2.60.120.10">
    <property type="entry name" value="Jelly Rolls"/>
    <property type="match status" value="1"/>
</dbReference>
<feature type="short sequence motif" description="GXSXG" evidence="5">
    <location>
        <begin position="356"/>
        <end position="360"/>
    </location>
</feature>
<feature type="domain" description="Cyclic nucleotide-binding" evidence="6">
    <location>
        <begin position="11"/>
        <end position="132"/>
    </location>
</feature>
<name>A0A518HTJ3_9BACT</name>
<dbReference type="PRINTS" id="PR00103">
    <property type="entry name" value="CAMPKINASE"/>
</dbReference>
<evidence type="ECO:0000313" key="8">
    <source>
        <dbReference type="EMBL" id="QDV44117.1"/>
    </source>
</evidence>
<feature type="short sequence motif" description="GXGXXG" evidence="5">
    <location>
        <begin position="329"/>
        <end position="334"/>
    </location>
</feature>
<dbReference type="PROSITE" id="PS50042">
    <property type="entry name" value="CNMP_BINDING_3"/>
    <property type="match status" value="1"/>
</dbReference>
<dbReference type="PANTHER" id="PTHR14226">
    <property type="entry name" value="NEUROPATHY TARGET ESTERASE/SWISS CHEESE D.MELANOGASTER"/>
    <property type="match status" value="1"/>
</dbReference>
<evidence type="ECO:0000313" key="9">
    <source>
        <dbReference type="Proteomes" id="UP000319004"/>
    </source>
</evidence>
<feature type="short sequence motif" description="DGA/G" evidence="5">
    <location>
        <begin position="476"/>
        <end position="478"/>
    </location>
</feature>
<dbReference type="InterPro" id="IPR018490">
    <property type="entry name" value="cNMP-bd_dom_sf"/>
</dbReference>
<gene>
    <name evidence="8" type="primary">rssA_1</name>
    <name evidence="8" type="ORF">Enr13x_39790</name>
</gene>
<dbReference type="GO" id="GO:0016042">
    <property type="term" value="P:lipid catabolic process"/>
    <property type="evidence" value="ECO:0007669"/>
    <property type="project" value="UniProtKB-UniRule"/>
</dbReference>
<dbReference type="InterPro" id="IPR002641">
    <property type="entry name" value="PNPLA_dom"/>
</dbReference>
<dbReference type="InterPro" id="IPR000595">
    <property type="entry name" value="cNMP-bd_dom"/>
</dbReference>
<dbReference type="SUPFAM" id="SSF52151">
    <property type="entry name" value="FabD/lysophospholipase-like"/>
    <property type="match status" value="1"/>
</dbReference>
<dbReference type="EMBL" id="CP037423">
    <property type="protein sequence ID" value="QDV44117.1"/>
    <property type="molecule type" value="Genomic_DNA"/>
</dbReference>
<organism evidence="8 9">
    <name type="scientific">Stieleria neptunia</name>
    <dbReference type="NCBI Taxonomy" id="2527979"/>
    <lineage>
        <taxon>Bacteria</taxon>
        <taxon>Pseudomonadati</taxon>
        <taxon>Planctomycetota</taxon>
        <taxon>Planctomycetia</taxon>
        <taxon>Pirellulales</taxon>
        <taxon>Pirellulaceae</taxon>
        <taxon>Stieleria</taxon>
    </lineage>
</organism>
<dbReference type="RefSeq" id="WP_145388506.1">
    <property type="nucleotide sequence ID" value="NZ_CP037423.1"/>
</dbReference>
<dbReference type="PROSITE" id="PS00888">
    <property type="entry name" value="CNMP_BINDING_1"/>
    <property type="match status" value="1"/>
</dbReference>
<keyword evidence="9" id="KW-1185">Reference proteome</keyword>
<dbReference type="OrthoDB" id="9770965at2"/>
<feature type="active site" description="Nucleophile" evidence="5">
    <location>
        <position position="358"/>
    </location>
</feature>
<sequence length="596" mass="64684">MDREQSVTRSLLMGLSNDGLENVLSAFQPRSFDAGATIIELGDEGDELFLITAGKVRVWTGDGPAVAERTLGMMGAGDHFGEASVIAGGPRTATVTAVTYVETLVLGGDDYRRLVQSYPQLLENLSRSLTKRLSKMNTAASSPRQTNRGVHSLAIIIDDPSGWPLAEQLIGQLRGDHPLVQPLLVSDEELPFAPASFDRDAICVSVADLGCTIAGRSKQALAVAVACGPQATDAAVRESNRVVFAADARQGLSAHAASLLKSIPLHRRAMVALMFPSDCWPRPDMDFSEVDAVRCEYRGEAHHAEFVRASITRLYRSMIGKRIGLALGGGGARGIAHIGVLEILQQHNVVFDSIAGTSAGAIVAAAYGAGFTPWDIGDFFRKEMIPPKYLAGRPSMRRMFLLHSFRGGRFETKLRRYLDHLTFEQASLPLAITTLDLISGEQQIRRSGDLVQAVLQSINHPVFGRPIIHDGQMLVDGGVLMNVPASVLRSEGCDHVVSIDVGSTLATDYAKDRSGKLRRPSYLSTLLRTMDISRRHSSALHREESDLIIIPQTSAFRIEDFHAVDPLIEAGRRAGEKAVENVKRVIENLQPTDDVA</sequence>
<dbReference type="SMART" id="SM00100">
    <property type="entry name" value="cNMP"/>
    <property type="match status" value="1"/>
</dbReference>
<dbReference type="Gene3D" id="3.40.1090.10">
    <property type="entry name" value="Cytosolic phospholipase A2 catalytic domain"/>
    <property type="match status" value="1"/>
</dbReference>
<evidence type="ECO:0000256" key="3">
    <source>
        <dbReference type="ARBA" id="ARBA00022963"/>
    </source>
</evidence>
<dbReference type="InterPro" id="IPR016035">
    <property type="entry name" value="Acyl_Trfase/lysoPLipase"/>
</dbReference>
<dbReference type="PANTHER" id="PTHR14226:SF76">
    <property type="entry name" value="NTE FAMILY PROTEIN RSSA"/>
    <property type="match status" value="1"/>
</dbReference>
<keyword evidence="3 5" id="KW-0442">Lipid degradation</keyword>
<evidence type="ECO:0000256" key="5">
    <source>
        <dbReference type="PROSITE-ProRule" id="PRU01161"/>
    </source>
</evidence>
<dbReference type="Pfam" id="PF01734">
    <property type="entry name" value="Patatin"/>
    <property type="match status" value="1"/>
</dbReference>
<dbReference type="PROSITE" id="PS51635">
    <property type="entry name" value="PNPLA"/>
    <property type="match status" value="1"/>
</dbReference>
<dbReference type="SUPFAM" id="SSF51206">
    <property type="entry name" value="cAMP-binding domain-like"/>
    <property type="match status" value="1"/>
</dbReference>